<dbReference type="OMA" id="WETVTDI"/>
<dbReference type="InParanoid" id="W3WLF8"/>
<feature type="signal peptide" evidence="3">
    <location>
        <begin position="1"/>
        <end position="17"/>
    </location>
</feature>
<dbReference type="Proteomes" id="UP000030651">
    <property type="component" value="Unassembled WGS sequence"/>
</dbReference>
<dbReference type="GeneID" id="19278101"/>
<feature type="compositionally biased region" description="Low complexity" evidence="2">
    <location>
        <begin position="107"/>
        <end position="126"/>
    </location>
</feature>
<dbReference type="SUPFAM" id="SSF50685">
    <property type="entry name" value="Barwin-like endoglucanases"/>
    <property type="match status" value="1"/>
</dbReference>
<keyword evidence="5" id="KW-1185">Reference proteome</keyword>
<dbReference type="OrthoDB" id="623670at2759"/>
<proteinExistence type="predicted"/>
<organism evidence="4 5">
    <name type="scientific">Pestalotiopsis fici (strain W106-1 / CGMCC3.15140)</name>
    <dbReference type="NCBI Taxonomy" id="1229662"/>
    <lineage>
        <taxon>Eukaryota</taxon>
        <taxon>Fungi</taxon>
        <taxon>Dikarya</taxon>
        <taxon>Ascomycota</taxon>
        <taxon>Pezizomycotina</taxon>
        <taxon>Sordariomycetes</taxon>
        <taxon>Xylariomycetidae</taxon>
        <taxon>Amphisphaeriales</taxon>
        <taxon>Sporocadaceae</taxon>
        <taxon>Pestalotiopsis</taxon>
    </lineage>
</organism>
<name>W3WLF8_PESFW</name>
<dbReference type="eggNOG" id="ENOG502S2E4">
    <property type="taxonomic scope" value="Eukaryota"/>
</dbReference>
<sequence>MKSAAVALFTLASAAIAQPHGHARRHHHDKRDLVVEWVTEVETVTVEVDETTTQTFYPAKTEEAAATTVATSSGSPGEFFQAAASTSIYSAAAPSTTLVVKPSTQQTTEAAPATSSSSYSTSSSTSTTPIVVVPTVVLPTTTAEAPTTTAAAETTTYAAEPTSTTAAAATTGSGSSSGTNVKNSDMTYYAIGLGSCGYDDSGLDLTKPVVAIDYHLWDSVSTLTSYGVDLPAHPFCNQEITIKYNGQTTTGIVRDRCGGCVENAIDVAETIFDDLVGGTTAGRVEVEWYFNSGEW</sequence>
<feature type="chain" id="PRO_5004833912" description="RlpA-like protein double-psi beta-barrel domain-containing protein" evidence="3">
    <location>
        <begin position="18"/>
        <end position="295"/>
    </location>
</feature>
<evidence type="ECO:0000313" key="5">
    <source>
        <dbReference type="Proteomes" id="UP000030651"/>
    </source>
</evidence>
<gene>
    <name evidence="4" type="ORF">PFICI_13088</name>
</gene>
<dbReference type="PANTHER" id="PTHR31836:SF28">
    <property type="entry name" value="SRCR DOMAIN-CONTAINING PROTEIN-RELATED"/>
    <property type="match status" value="1"/>
</dbReference>
<dbReference type="PANTHER" id="PTHR31836">
    <property type="match status" value="1"/>
</dbReference>
<keyword evidence="1 3" id="KW-0732">Signal</keyword>
<dbReference type="EMBL" id="KI912119">
    <property type="protein sequence ID" value="ETS74604.1"/>
    <property type="molecule type" value="Genomic_DNA"/>
</dbReference>
<dbReference type="AlphaFoldDB" id="W3WLF8"/>
<dbReference type="STRING" id="1229662.W3WLF8"/>
<protein>
    <recommendedName>
        <fullName evidence="6">RlpA-like protein double-psi beta-barrel domain-containing protein</fullName>
    </recommendedName>
</protein>
<accession>W3WLF8</accession>
<evidence type="ECO:0000256" key="3">
    <source>
        <dbReference type="SAM" id="SignalP"/>
    </source>
</evidence>
<dbReference type="Gene3D" id="2.40.40.10">
    <property type="entry name" value="RlpA-like domain"/>
    <property type="match status" value="1"/>
</dbReference>
<dbReference type="CDD" id="cd22191">
    <property type="entry name" value="DPBB_RlpA_EXP_N-like"/>
    <property type="match status" value="1"/>
</dbReference>
<feature type="region of interest" description="Disordered" evidence="2">
    <location>
        <begin position="103"/>
        <end position="126"/>
    </location>
</feature>
<dbReference type="InterPro" id="IPR051477">
    <property type="entry name" value="Expansin_CellWall"/>
</dbReference>
<feature type="region of interest" description="Disordered" evidence="2">
    <location>
        <begin position="144"/>
        <end position="179"/>
    </location>
</feature>
<evidence type="ECO:0000256" key="1">
    <source>
        <dbReference type="ARBA" id="ARBA00022729"/>
    </source>
</evidence>
<dbReference type="InterPro" id="IPR036908">
    <property type="entry name" value="RlpA-like_sf"/>
</dbReference>
<reference evidence="5" key="1">
    <citation type="journal article" date="2015" name="BMC Genomics">
        <title>Genomic and transcriptomic analysis of the endophytic fungus Pestalotiopsis fici reveals its lifestyle and high potential for synthesis of natural products.</title>
        <authorList>
            <person name="Wang X."/>
            <person name="Zhang X."/>
            <person name="Liu L."/>
            <person name="Xiang M."/>
            <person name="Wang W."/>
            <person name="Sun X."/>
            <person name="Che Y."/>
            <person name="Guo L."/>
            <person name="Liu G."/>
            <person name="Guo L."/>
            <person name="Wang C."/>
            <person name="Yin W.B."/>
            <person name="Stadler M."/>
            <person name="Zhang X."/>
            <person name="Liu X."/>
        </authorList>
    </citation>
    <scope>NUCLEOTIDE SEQUENCE [LARGE SCALE GENOMIC DNA]</scope>
    <source>
        <strain evidence="5">W106-1 / CGMCC3.15140</strain>
    </source>
</reference>
<dbReference type="HOGENOM" id="CLU_052701_0_0_1"/>
<evidence type="ECO:0008006" key="6">
    <source>
        <dbReference type="Google" id="ProtNLM"/>
    </source>
</evidence>
<dbReference type="KEGG" id="pfy:PFICI_13088"/>
<dbReference type="RefSeq" id="XP_007839860.1">
    <property type="nucleotide sequence ID" value="XM_007841669.1"/>
</dbReference>
<evidence type="ECO:0000256" key="2">
    <source>
        <dbReference type="SAM" id="MobiDB-lite"/>
    </source>
</evidence>
<evidence type="ECO:0000313" key="4">
    <source>
        <dbReference type="EMBL" id="ETS74604.1"/>
    </source>
</evidence>